<evidence type="ECO:0000313" key="2">
    <source>
        <dbReference type="EMBL" id="KAB1160043.1"/>
    </source>
</evidence>
<dbReference type="OrthoDB" id="1144002at2"/>
<dbReference type="EMBL" id="WAAU01000008">
    <property type="protein sequence ID" value="KAB1160043.1"/>
    <property type="molecule type" value="Genomic_DNA"/>
</dbReference>
<dbReference type="SUPFAM" id="SSF117070">
    <property type="entry name" value="LEA14-like"/>
    <property type="match status" value="1"/>
</dbReference>
<dbReference type="Pfam" id="PF03168">
    <property type="entry name" value="LEA_2"/>
    <property type="match status" value="1"/>
</dbReference>
<name>A0A7J5ASW1_9FLAO</name>
<evidence type="ECO:0000313" key="3">
    <source>
        <dbReference type="Proteomes" id="UP000467305"/>
    </source>
</evidence>
<dbReference type="Proteomes" id="UP000467305">
    <property type="component" value="Unassembled WGS sequence"/>
</dbReference>
<proteinExistence type="predicted"/>
<protein>
    <submittedName>
        <fullName evidence="2">LEA type 2 family protein</fullName>
    </submittedName>
</protein>
<keyword evidence="3" id="KW-1185">Reference proteome</keyword>
<dbReference type="AlphaFoldDB" id="A0A7J5ASW1"/>
<accession>A0A7J5ASW1</accession>
<evidence type="ECO:0000259" key="1">
    <source>
        <dbReference type="Pfam" id="PF03168"/>
    </source>
</evidence>
<gene>
    <name evidence="2" type="ORF">F7018_04375</name>
</gene>
<dbReference type="Gene3D" id="2.60.40.1820">
    <property type="match status" value="1"/>
</dbReference>
<dbReference type="PROSITE" id="PS51257">
    <property type="entry name" value="PROKAR_LIPOPROTEIN"/>
    <property type="match status" value="1"/>
</dbReference>
<dbReference type="InterPro" id="IPR004864">
    <property type="entry name" value="LEA_2"/>
</dbReference>
<comment type="caution">
    <text evidence="2">The sequence shown here is derived from an EMBL/GenBank/DDBJ whole genome shotgun (WGS) entry which is preliminary data.</text>
</comment>
<feature type="domain" description="Late embryogenesis abundant protein LEA-2 subgroup" evidence="1">
    <location>
        <begin position="49"/>
        <end position="141"/>
    </location>
</feature>
<reference evidence="2 3" key="1">
    <citation type="submission" date="2019-09" db="EMBL/GenBank/DDBJ databases">
        <authorList>
            <person name="Cao W.R."/>
        </authorList>
    </citation>
    <scope>NUCLEOTIDE SEQUENCE [LARGE SCALE GENOMIC DNA]</scope>
    <source>
        <strain evidence="3">a4</strain>
    </source>
</reference>
<organism evidence="2 3">
    <name type="scientific">Tenacibaculum aiptasiae</name>
    <dbReference type="NCBI Taxonomy" id="426481"/>
    <lineage>
        <taxon>Bacteria</taxon>
        <taxon>Pseudomonadati</taxon>
        <taxon>Bacteroidota</taxon>
        <taxon>Flavobacteriia</taxon>
        <taxon>Flavobacteriales</taxon>
        <taxon>Flavobacteriaceae</taxon>
        <taxon>Tenacibaculum</taxon>
    </lineage>
</organism>
<sequence length="155" mass="17097">MKKLVFFVVVLLVIGCSVKEKPVFIKVDDVKIMSITPDTIHLNANAFFKNPNDIGGKISTDEIKVLVNGDEMAKVSSEVFKVPARKEFAIPLKVVIPTKKVFSSEDGGILGGLINSLLSKSKSVKVQFKGDIKYKVLGFSHIYSIDKTEDIKIKL</sequence>